<dbReference type="HAMAP" id="MF_01121">
    <property type="entry name" value="Sirtuin_ClassIII"/>
    <property type="match status" value="1"/>
</dbReference>
<feature type="binding site" evidence="3">
    <location>
        <begin position="101"/>
        <end position="104"/>
    </location>
    <ligand>
        <name>NAD(+)</name>
        <dbReference type="ChEBI" id="CHEBI:57540"/>
    </ligand>
</feature>
<keyword evidence="2 3" id="KW-0520">NAD</keyword>
<evidence type="ECO:0000313" key="7">
    <source>
        <dbReference type="EMBL" id="MQU15482.1"/>
    </source>
</evidence>
<feature type="binding site" evidence="3">
    <location>
        <position position="70"/>
    </location>
    <ligand>
        <name>substrate</name>
    </ligand>
</feature>
<dbReference type="GO" id="GO:0036055">
    <property type="term" value="F:protein-succinyllysine desuccinylase activity"/>
    <property type="evidence" value="ECO:0007669"/>
    <property type="project" value="UniProtKB-UniRule"/>
</dbReference>
<feature type="binding site" evidence="3">
    <location>
        <begin position="195"/>
        <end position="197"/>
    </location>
    <ligand>
        <name>NAD(+)</name>
        <dbReference type="ChEBI" id="CHEBI:57540"/>
    </ligand>
</feature>
<dbReference type="NCBIfam" id="NF001753">
    <property type="entry name" value="PRK00481.1-3"/>
    <property type="match status" value="1"/>
</dbReference>
<dbReference type="SUPFAM" id="SSF52467">
    <property type="entry name" value="DHS-like NAD/FAD-binding domain"/>
    <property type="match status" value="1"/>
</dbReference>
<evidence type="ECO:0000256" key="3">
    <source>
        <dbReference type="HAMAP-Rule" id="MF_01121"/>
    </source>
</evidence>
<comment type="function">
    <text evidence="3">NAD-dependent lysine deacetylase and desuccinylase that specifically removes acetyl and succinyl groups on target proteins. Modulates the activities of several proteins which are inactive in their acylated form.</text>
</comment>
<organism evidence="7 8">
    <name type="scientific">Pseudomonas helleri</name>
    <dbReference type="NCBI Taxonomy" id="1608996"/>
    <lineage>
        <taxon>Bacteria</taxon>
        <taxon>Pseudomonadati</taxon>
        <taxon>Pseudomonadota</taxon>
        <taxon>Gammaproteobacteria</taxon>
        <taxon>Pseudomonadales</taxon>
        <taxon>Pseudomonadaceae</taxon>
        <taxon>Pseudomonas</taxon>
    </lineage>
</organism>
<sequence length="258" mass="27729">MTVIEQAVDVLQKAKKVVFFTGAGISADSGIPTYGEKLSGIWAGYDPRDLETAKAFRENSALVWGWYLWRRLRVAQAEPNAAHLAVARMADSQRQVSVITQNIDDLHERAGSLDVVHLHGSLVMPKCFACHRSAVAPPDQSAVPDNGALIEPPRCLRCNGKMRPAVVWYGEHLPPQAWKAAVLLVKDCDLLISVGTSGIVMPAAGLPDLALASGASVIHVNKADVSMGGQKEFMLVGAAAEVLPMLLERIETGKFQGT</sequence>
<dbReference type="InterPro" id="IPR003000">
    <property type="entry name" value="Sirtuin"/>
</dbReference>
<keyword evidence="3" id="KW-0963">Cytoplasm</keyword>
<dbReference type="GO" id="GO:0036054">
    <property type="term" value="F:protein-malonyllysine demalonylase activity"/>
    <property type="evidence" value="ECO:0007669"/>
    <property type="project" value="InterPro"/>
</dbReference>
<dbReference type="InterPro" id="IPR050134">
    <property type="entry name" value="NAD-dep_sirtuin_deacylases"/>
</dbReference>
<dbReference type="PANTHER" id="PTHR11085">
    <property type="entry name" value="NAD-DEPENDENT PROTEIN DEACYLASE SIRTUIN-5, MITOCHONDRIAL-RELATED"/>
    <property type="match status" value="1"/>
</dbReference>
<accession>A0A6G1W0E2</accession>
<comment type="catalytic activity">
    <reaction evidence="3">
        <text>N(6)-succinyl-L-lysyl-[protein] + NAD(+) + H2O = 2''-O-succinyl-ADP-D-ribose + nicotinamide + L-lysyl-[protein]</text>
        <dbReference type="Rhea" id="RHEA:47668"/>
        <dbReference type="Rhea" id="RHEA-COMP:9752"/>
        <dbReference type="Rhea" id="RHEA-COMP:11877"/>
        <dbReference type="ChEBI" id="CHEBI:15377"/>
        <dbReference type="ChEBI" id="CHEBI:17154"/>
        <dbReference type="ChEBI" id="CHEBI:29969"/>
        <dbReference type="ChEBI" id="CHEBI:57540"/>
        <dbReference type="ChEBI" id="CHEBI:87830"/>
        <dbReference type="ChEBI" id="CHEBI:87832"/>
    </reaction>
</comment>
<dbReference type="InterPro" id="IPR027546">
    <property type="entry name" value="Sirtuin_class_III"/>
</dbReference>
<dbReference type="EC" id="2.3.1.286" evidence="3"/>
<dbReference type="GO" id="GO:0017136">
    <property type="term" value="F:histone deacetylase activity, NAD-dependent"/>
    <property type="evidence" value="ECO:0007669"/>
    <property type="project" value="TreeGrafter"/>
</dbReference>
<comment type="caution">
    <text evidence="3">Lacks conserved residue(s) required for the propagation of feature annotation.</text>
</comment>
<comment type="caution">
    <text evidence="7">The sequence shown here is derived from an EMBL/GenBank/DDBJ whole genome shotgun (WGS) entry which is preliminary data.</text>
</comment>
<dbReference type="InterPro" id="IPR029035">
    <property type="entry name" value="DHS-like_NAD/FAD-binding_dom"/>
</dbReference>
<dbReference type="AlphaFoldDB" id="A0A6G1W0E2"/>
<gene>
    <name evidence="3" type="primary">cobB</name>
    <name evidence="7" type="ORF">GHN41_03330</name>
    <name evidence="6" type="ORF">GHN94_01455</name>
</gene>
<comment type="cofactor">
    <cofactor evidence="3">
        <name>Zn(2+)</name>
        <dbReference type="ChEBI" id="CHEBI:29105"/>
    </cofactor>
    <text evidence="3">Binds 1 zinc ion per subunit.</text>
</comment>
<dbReference type="PROSITE" id="PS50305">
    <property type="entry name" value="SIRTUIN"/>
    <property type="match status" value="1"/>
</dbReference>
<dbReference type="RefSeq" id="WP_153404013.1">
    <property type="nucleotide sequence ID" value="NZ_JBITTT010000003.1"/>
</dbReference>
<keyword evidence="1" id="KW-0808">Transferase</keyword>
<dbReference type="InterPro" id="IPR026591">
    <property type="entry name" value="Sirtuin_cat_small_dom_sf"/>
</dbReference>
<dbReference type="GO" id="GO:0070403">
    <property type="term" value="F:NAD+ binding"/>
    <property type="evidence" value="ECO:0007669"/>
    <property type="project" value="UniProtKB-UniRule"/>
</dbReference>
<name>A0A6G1W0E2_9PSED</name>
<evidence type="ECO:0000256" key="2">
    <source>
        <dbReference type="ARBA" id="ARBA00023027"/>
    </source>
</evidence>
<keyword evidence="3 4" id="KW-0862">Zinc</keyword>
<keyword evidence="9" id="KW-1185">Reference proteome</keyword>
<dbReference type="Pfam" id="PF02146">
    <property type="entry name" value="SIR2"/>
    <property type="match status" value="1"/>
</dbReference>
<comment type="domain">
    <text evidence="3">2 residues (Tyr-67 and Arg-70) present in a large hydrophobic pocket are probably involved in substrate specificity. They are important for desuccinylation activity, but dispensable for deacetylation activity.</text>
</comment>
<evidence type="ECO:0000313" key="6">
    <source>
        <dbReference type="EMBL" id="MQT24500.1"/>
    </source>
</evidence>
<dbReference type="OrthoDB" id="9800582at2"/>
<evidence type="ECO:0000256" key="4">
    <source>
        <dbReference type="PROSITE-ProRule" id="PRU00236"/>
    </source>
</evidence>
<comment type="subcellular location">
    <subcellularLocation>
        <location evidence="3">Cytoplasm</location>
    </subcellularLocation>
</comment>
<proteinExistence type="inferred from homology"/>
<dbReference type="GO" id="GO:0008270">
    <property type="term" value="F:zinc ion binding"/>
    <property type="evidence" value="ECO:0007669"/>
    <property type="project" value="UniProtKB-UniRule"/>
</dbReference>
<protein>
    <recommendedName>
        <fullName evidence="3">NAD-dependent protein deacylase</fullName>
        <ecNumber evidence="3">2.3.1.286</ecNumber>
    </recommendedName>
    <alternativeName>
        <fullName evidence="3">Regulatory protein SIR2 homolog</fullName>
    </alternativeName>
</protein>
<dbReference type="Gene3D" id="3.40.50.1220">
    <property type="entry name" value="TPP-binding domain"/>
    <property type="match status" value="1"/>
</dbReference>
<feature type="binding site" evidence="3 4">
    <location>
        <position position="155"/>
    </location>
    <ligand>
        <name>Zn(2+)</name>
        <dbReference type="ChEBI" id="CHEBI:29105"/>
    </ligand>
</feature>
<dbReference type="GO" id="GO:0005737">
    <property type="term" value="C:cytoplasm"/>
    <property type="evidence" value="ECO:0007669"/>
    <property type="project" value="UniProtKB-SubCell"/>
</dbReference>
<dbReference type="Proteomes" id="UP000713985">
    <property type="component" value="Unassembled WGS sequence"/>
</dbReference>
<feature type="binding site" evidence="3 4">
    <location>
        <position position="127"/>
    </location>
    <ligand>
        <name>Zn(2+)</name>
        <dbReference type="ChEBI" id="CHEBI:29105"/>
    </ligand>
</feature>
<feature type="binding site" evidence="3">
    <location>
        <begin position="221"/>
        <end position="223"/>
    </location>
    <ligand>
        <name>NAD(+)</name>
        <dbReference type="ChEBI" id="CHEBI:57540"/>
    </ligand>
</feature>
<dbReference type="InterPro" id="IPR026590">
    <property type="entry name" value="Ssirtuin_cat_dom"/>
</dbReference>
<dbReference type="Gene3D" id="3.30.1600.10">
    <property type="entry name" value="SIR2/SIRT2 'Small Domain"/>
    <property type="match status" value="1"/>
</dbReference>
<dbReference type="PANTHER" id="PTHR11085:SF10">
    <property type="entry name" value="NAD-DEPENDENT PROTEIN DEACYLASE SIRTUIN-5, MITOCHONDRIAL-RELATED"/>
    <property type="match status" value="1"/>
</dbReference>
<reference evidence="8 9" key="1">
    <citation type="submission" date="2019-10" db="EMBL/GenBank/DDBJ databases">
        <title>Evaluation of single-gene subtyping targets for Pseudomonas.</title>
        <authorList>
            <person name="Reichler S.J."/>
            <person name="Orsi R.H."/>
            <person name="Wiedmann M."/>
            <person name="Martin N.H."/>
            <person name="Murphy S.I."/>
        </authorList>
    </citation>
    <scope>NUCLEOTIDE SEQUENCE [LARGE SCALE GENOMIC DNA]</scope>
    <source>
        <strain evidence="6 9">FSL R10-0802</strain>
        <strain evidence="7 8">FSL R10-1594</strain>
    </source>
</reference>
<feature type="active site" description="Proton acceptor" evidence="3 4">
    <location>
        <position position="119"/>
    </location>
</feature>
<evidence type="ECO:0000313" key="9">
    <source>
        <dbReference type="Proteomes" id="UP000713985"/>
    </source>
</evidence>
<comment type="catalytic activity">
    <reaction evidence="3">
        <text>N(6)-acetyl-L-lysyl-[protein] + NAD(+) + H2O = 2''-O-acetyl-ADP-D-ribose + nicotinamide + L-lysyl-[protein]</text>
        <dbReference type="Rhea" id="RHEA:43636"/>
        <dbReference type="Rhea" id="RHEA-COMP:9752"/>
        <dbReference type="Rhea" id="RHEA-COMP:10731"/>
        <dbReference type="ChEBI" id="CHEBI:15377"/>
        <dbReference type="ChEBI" id="CHEBI:17154"/>
        <dbReference type="ChEBI" id="CHEBI:29969"/>
        <dbReference type="ChEBI" id="CHEBI:57540"/>
        <dbReference type="ChEBI" id="CHEBI:61930"/>
        <dbReference type="ChEBI" id="CHEBI:83767"/>
        <dbReference type="EC" id="2.3.1.286"/>
    </reaction>
</comment>
<feature type="binding site" evidence="3 4">
    <location>
        <position position="158"/>
    </location>
    <ligand>
        <name>Zn(2+)</name>
        <dbReference type="ChEBI" id="CHEBI:29105"/>
    </ligand>
</feature>
<evidence type="ECO:0000256" key="1">
    <source>
        <dbReference type="ARBA" id="ARBA00022679"/>
    </source>
</evidence>
<feature type="binding site" evidence="3">
    <location>
        <position position="67"/>
    </location>
    <ligand>
        <name>substrate</name>
    </ligand>
</feature>
<feature type="binding site" evidence="3 4">
    <location>
        <position position="130"/>
    </location>
    <ligand>
        <name>Zn(2+)</name>
        <dbReference type="ChEBI" id="CHEBI:29105"/>
    </ligand>
</feature>
<keyword evidence="3 4" id="KW-0479">Metal-binding</keyword>
<comment type="similarity">
    <text evidence="3">Belongs to the sirtuin family. Class III subfamily.</text>
</comment>
<feature type="binding site" evidence="3">
    <location>
        <position position="239"/>
    </location>
    <ligand>
        <name>NAD(+)</name>
        <dbReference type="ChEBI" id="CHEBI:57540"/>
    </ligand>
</feature>
<dbReference type="Proteomes" id="UP000443000">
    <property type="component" value="Unassembled WGS sequence"/>
</dbReference>
<evidence type="ECO:0000313" key="8">
    <source>
        <dbReference type="Proteomes" id="UP000443000"/>
    </source>
</evidence>
<dbReference type="EMBL" id="WIWP01000001">
    <property type="protein sequence ID" value="MQT24500.1"/>
    <property type="molecule type" value="Genomic_DNA"/>
</dbReference>
<evidence type="ECO:0000259" key="5">
    <source>
        <dbReference type="PROSITE" id="PS50305"/>
    </source>
</evidence>
<feature type="domain" description="Deacetylase sirtuin-type" evidence="5">
    <location>
        <begin position="1"/>
        <end position="253"/>
    </location>
</feature>
<dbReference type="EMBL" id="WIVT01000002">
    <property type="protein sequence ID" value="MQU15482.1"/>
    <property type="molecule type" value="Genomic_DNA"/>
</dbReference>